<dbReference type="InterPro" id="IPR041222">
    <property type="entry name" value="PriA_3primeBD"/>
</dbReference>
<dbReference type="Pfam" id="PF17764">
    <property type="entry name" value="PriA_3primeBD"/>
    <property type="match status" value="1"/>
</dbReference>
<dbReference type="AlphaFoldDB" id="A0A923E4X1"/>
<evidence type="ECO:0000313" key="6">
    <source>
        <dbReference type="Proteomes" id="UP000617426"/>
    </source>
</evidence>
<gene>
    <name evidence="5" type="ORF">HD592_001215</name>
</gene>
<reference evidence="5" key="1">
    <citation type="submission" date="2020-08" db="EMBL/GenBank/DDBJ databases">
        <title>Sequencing the genomes of 1000 actinobacteria strains.</title>
        <authorList>
            <person name="Klenk H.-P."/>
        </authorList>
    </citation>
    <scope>NUCLEOTIDE SEQUENCE</scope>
    <source>
        <strain evidence="5">DSM 10695</strain>
    </source>
</reference>
<dbReference type="PANTHER" id="PTHR30580">
    <property type="entry name" value="PRIMOSOMAL PROTEIN N"/>
    <property type="match status" value="1"/>
</dbReference>
<dbReference type="GO" id="GO:0005524">
    <property type="term" value="F:ATP binding"/>
    <property type="evidence" value="ECO:0007669"/>
    <property type="project" value="UniProtKB-KW"/>
</dbReference>
<comment type="caution">
    <text evidence="5">The sequence shown here is derived from an EMBL/GenBank/DDBJ whole genome shotgun (WGS) entry which is preliminary data.</text>
</comment>
<keyword evidence="3" id="KW-0238">DNA-binding</keyword>
<evidence type="ECO:0000256" key="3">
    <source>
        <dbReference type="ARBA" id="ARBA00023125"/>
    </source>
</evidence>
<evidence type="ECO:0000256" key="1">
    <source>
        <dbReference type="ARBA" id="ARBA00022741"/>
    </source>
</evidence>
<dbReference type="SUPFAM" id="SSF52540">
    <property type="entry name" value="P-loop containing nucleoside triphosphate hydrolases"/>
    <property type="match status" value="1"/>
</dbReference>
<dbReference type="GO" id="GO:0006302">
    <property type="term" value="P:double-strand break repair"/>
    <property type="evidence" value="ECO:0007669"/>
    <property type="project" value="TreeGrafter"/>
</dbReference>
<proteinExistence type="predicted"/>
<accession>A0A923E4X1</accession>
<dbReference type="GO" id="GO:0006270">
    <property type="term" value="P:DNA replication initiation"/>
    <property type="evidence" value="ECO:0007669"/>
    <property type="project" value="TreeGrafter"/>
</dbReference>
<dbReference type="PANTHER" id="PTHR30580:SF0">
    <property type="entry name" value="PRIMOSOMAL PROTEIN N"/>
    <property type="match status" value="1"/>
</dbReference>
<dbReference type="EC" id="3.6.4.-" evidence="5"/>
<dbReference type="GO" id="GO:0006310">
    <property type="term" value="P:DNA recombination"/>
    <property type="evidence" value="ECO:0007669"/>
    <property type="project" value="TreeGrafter"/>
</dbReference>
<keyword evidence="6" id="KW-1185">Reference proteome</keyword>
<dbReference type="InterPro" id="IPR027417">
    <property type="entry name" value="P-loop_NTPase"/>
</dbReference>
<dbReference type="RefSeq" id="WP_184452537.1">
    <property type="nucleotide sequence ID" value="NZ_JACHMK010000001.1"/>
</dbReference>
<evidence type="ECO:0000259" key="4">
    <source>
        <dbReference type="Pfam" id="PF17764"/>
    </source>
</evidence>
<dbReference type="InterPro" id="IPR042115">
    <property type="entry name" value="PriA_3primeBD_sf"/>
</dbReference>
<dbReference type="GO" id="GO:0016787">
    <property type="term" value="F:hydrolase activity"/>
    <property type="evidence" value="ECO:0007669"/>
    <property type="project" value="UniProtKB-KW"/>
</dbReference>
<evidence type="ECO:0000256" key="2">
    <source>
        <dbReference type="ARBA" id="ARBA00022840"/>
    </source>
</evidence>
<dbReference type="Proteomes" id="UP000617426">
    <property type="component" value="Unassembled WGS sequence"/>
</dbReference>
<dbReference type="GO" id="GO:0003677">
    <property type="term" value="F:DNA binding"/>
    <property type="evidence" value="ECO:0007669"/>
    <property type="project" value="UniProtKB-KW"/>
</dbReference>
<evidence type="ECO:0000313" key="5">
    <source>
        <dbReference type="EMBL" id="MBB6334650.1"/>
    </source>
</evidence>
<sequence length="653" mass="69384">MDEQIALEGFAPASAEAAPVAAVLVDIDLPHLDRPLDYSVPDALAGEVEPGRIVRVSLAGKRRFGWVVEVKSASPLTALAPIERVVSRAPVLTPGLIDVARRIAQRNLATLSQTLSLAIPVRHATTEKDVLASPLPALAACRAPDAAPWQGVAAAPALLERIGAGRVPRAVWTALGPKRDARIVELVAAAAHAGRGVLLIAPTSAQARAMAELLTRSLGAEVRLIDSESTPAHRYRVHLEAMKGFTRIVVGTRSAVWTPLANLGLILVWDDGDDRLREQRAPRCDALDVAVARSHIEGCALVAAAYSRSVKAQRLVETGWAVSLVEGVEARRGLSPIVRVADEVDAEAQGPAGAMRISPWALRTIREGLASGPVLVQVGASGYVPVVSCDRCRAIAHCLYCSGPVSKTSDSHFACAWCSRPMADWRCPKCSGTRLRHTRVGSERTAEEIARAMPTASVLASSSTHAITRRIPADPQVVIATAGAEPEASGGYAALVILDARAIAGRAELWAPEEAMRRWFNALALVRPGAPALVASSLETAMAQALIRFDPVDYAQRLLDERTALGYFPAKTLIAIDGPGPDVAAVAQAAQSEVIGTIPIGSDDERAPRARALVRCDHADSAKVFANIWAVMQHRSSKRLPPLRLTVNPPELF</sequence>
<dbReference type="EMBL" id="JACHMK010000001">
    <property type="protein sequence ID" value="MBB6334650.1"/>
    <property type="molecule type" value="Genomic_DNA"/>
</dbReference>
<keyword evidence="1" id="KW-0547">Nucleotide-binding</keyword>
<feature type="domain" description="Primosomal protein N' 3' DNA-binding" evidence="4">
    <location>
        <begin position="24"/>
        <end position="120"/>
    </location>
</feature>
<dbReference type="GO" id="GO:0043138">
    <property type="term" value="F:3'-5' DNA helicase activity"/>
    <property type="evidence" value="ECO:0007669"/>
    <property type="project" value="TreeGrafter"/>
</dbReference>
<dbReference type="Gene3D" id="3.40.50.300">
    <property type="entry name" value="P-loop containing nucleotide triphosphate hydrolases"/>
    <property type="match status" value="1"/>
</dbReference>
<dbReference type="Gene3D" id="3.40.1440.60">
    <property type="entry name" value="PriA, 3(prime) DNA-binding domain"/>
    <property type="match status" value="1"/>
</dbReference>
<name>A0A923E4X1_9ACTO</name>
<keyword evidence="5" id="KW-0378">Hydrolase</keyword>
<keyword evidence="2" id="KW-0067">ATP-binding</keyword>
<organism evidence="5 6">
    <name type="scientific">Schaalia hyovaginalis</name>
    <dbReference type="NCBI Taxonomy" id="29316"/>
    <lineage>
        <taxon>Bacteria</taxon>
        <taxon>Bacillati</taxon>
        <taxon>Actinomycetota</taxon>
        <taxon>Actinomycetes</taxon>
        <taxon>Actinomycetales</taxon>
        <taxon>Actinomycetaceae</taxon>
        <taxon>Schaalia</taxon>
    </lineage>
</organism>
<protein>
    <submittedName>
        <fullName evidence="5">Primosomal protein N' (Replication factor Y)</fullName>
        <ecNumber evidence="5">3.6.4.-</ecNumber>
    </submittedName>
</protein>